<comment type="caution">
    <text evidence="1">The sequence shown here is derived from an EMBL/GenBank/DDBJ whole genome shotgun (WGS) entry which is preliminary data.</text>
</comment>
<evidence type="ECO:0000313" key="2">
    <source>
        <dbReference type="Proteomes" id="UP000789524"/>
    </source>
</evidence>
<evidence type="ECO:0000313" key="1">
    <source>
        <dbReference type="EMBL" id="CAG9584498.1"/>
    </source>
</evidence>
<organism evidence="1 2">
    <name type="scientific">Danaus chrysippus</name>
    <name type="common">African queen</name>
    <dbReference type="NCBI Taxonomy" id="151541"/>
    <lineage>
        <taxon>Eukaryota</taxon>
        <taxon>Metazoa</taxon>
        <taxon>Ecdysozoa</taxon>
        <taxon>Arthropoda</taxon>
        <taxon>Hexapoda</taxon>
        <taxon>Insecta</taxon>
        <taxon>Pterygota</taxon>
        <taxon>Neoptera</taxon>
        <taxon>Endopterygota</taxon>
        <taxon>Lepidoptera</taxon>
        <taxon>Glossata</taxon>
        <taxon>Ditrysia</taxon>
        <taxon>Papilionoidea</taxon>
        <taxon>Nymphalidae</taxon>
        <taxon>Danainae</taxon>
        <taxon>Danaini</taxon>
        <taxon>Danaina</taxon>
        <taxon>Danaus</taxon>
        <taxon>Anosia</taxon>
    </lineage>
</organism>
<reference evidence="1" key="1">
    <citation type="submission" date="2021-09" db="EMBL/GenBank/DDBJ databases">
        <authorList>
            <person name="Martin H S."/>
        </authorList>
    </citation>
    <scope>NUCLEOTIDE SEQUENCE</scope>
</reference>
<gene>
    <name evidence="1" type="ORF">DCHRY22_LOCUS15075</name>
</gene>
<name>A0A8J2RCL4_9NEOP</name>
<dbReference type="Proteomes" id="UP000789524">
    <property type="component" value="Unassembled WGS sequence"/>
</dbReference>
<dbReference type="OrthoDB" id="7359831at2759"/>
<dbReference type="EMBL" id="CAKASE010000082">
    <property type="protein sequence ID" value="CAG9584498.1"/>
    <property type="molecule type" value="Genomic_DNA"/>
</dbReference>
<keyword evidence="2" id="KW-1185">Reference proteome</keyword>
<accession>A0A8J2RCL4</accession>
<proteinExistence type="predicted"/>
<protein>
    <submittedName>
        <fullName evidence="1">(African queen) hypothetical protein</fullName>
    </submittedName>
</protein>
<dbReference type="AlphaFoldDB" id="A0A8J2RCL4"/>
<sequence length="150" mass="17382">MLQAANICILIFLFKQNSAIRLHKMFQFLDGYKSEHTLQGFLHVGKDYAVFLRKPHSHDKYLTYELYEAKNVDTLSNLPRLLAISKVPVVYIKEQLTTFREELYKAKYVDGNVVPGTQVKTLREWQIARALTSKNKENVAETHVLQSIVL</sequence>